<dbReference type="PROSITE" id="PS00383">
    <property type="entry name" value="TYR_PHOSPHATASE_1"/>
    <property type="match status" value="1"/>
</dbReference>
<dbReference type="InterPro" id="IPR050348">
    <property type="entry name" value="Protein-Tyr_Phosphatase"/>
</dbReference>
<protein>
    <recommendedName>
        <fullName evidence="2">protein-tyrosine-phosphatase</fullName>
        <ecNumber evidence="2">3.1.3.48</ecNumber>
    </recommendedName>
</protein>
<dbReference type="PANTHER" id="PTHR19134">
    <property type="entry name" value="RECEPTOR-TYPE TYROSINE-PROTEIN PHOSPHATASE"/>
    <property type="match status" value="1"/>
</dbReference>
<evidence type="ECO:0000259" key="5">
    <source>
        <dbReference type="PROSITE" id="PS50055"/>
    </source>
</evidence>
<name>A0A9D3YVH7_DREPO</name>
<evidence type="ECO:0000256" key="2">
    <source>
        <dbReference type="ARBA" id="ARBA00013064"/>
    </source>
</evidence>
<dbReference type="EC" id="3.1.3.48" evidence="2"/>
<dbReference type="InterPro" id="IPR016130">
    <property type="entry name" value="Tyr_Pase_AS"/>
</dbReference>
<organism evidence="7 8">
    <name type="scientific">Dreissena polymorpha</name>
    <name type="common">Zebra mussel</name>
    <name type="synonym">Mytilus polymorpha</name>
    <dbReference type="NCBI Taxonomy" id="45954"/>
    <lineage>
        <taxon>Eukaryota</taxon>
        <taxon>Metazoa</taxon>
        <taxon>Spiralia</taxon>
        <taxon>Lophotrochozoa</taxon>
        <taxon>Mollusca</taxon>
        <taxon>Bivalvia</taxon>
        <taxon>Autobranchia</taxon>
        <taxon>Heteroconchia</taxon>
        <taxon>Euheterodonta</taxon>
        <taxon>Imparidentia</taxon>
        <taxon>Neoheterodontei</taxon>
        <taxon>Myida</taxon>
        <taxon>Dreissenoidea</taxon>
        <taxon>Dreissenidae</taxon>
        <taxon>Dreissena</taxon>
    </lineage>
</organism>
<evidence type="ECO:0000256" key="3">
    <source>
        <dbReference type="ARBA" id="ARBA00022801"/>
    </source>
</evidence>
<dbReference type="PANTHER" id="PTHR19134:SF562">
    <property type="entry name" value="PROTEIN-TYROSINE-PHOSPHATASE"/>
    <property type="match status" value="1"/>
</dbReference>
<dbReference type="EMBL" id="JAIWYP010000014">
    <property type="protein sequence ID" value="KAH3707062.1"/>
    <property type="molecule type" value="Genomic_DNA"/>
</dbReference>
<proteinExistence type="inferred from homology"/>
<dbReference type="InterPro" id="IPR000387">
    <property type="entry name" value="Tyr_Pase_dom"/>
</dbReference>
<dbReference type="GO" id="GO:0004725">
    <property type="term" value="F:protein tyrosine phosphatase activity"/>
    <property type="evidence" value="ECO:0007669"/>
    <property type="project" value="UniProtKB-EC"/>
</dbReference>
<gene>
    <name evidence="7" type="ORF">DPMN_066457</name>
</gene>
<dbReference type="PROSITE" id="PS50055">
    <property type="entry name" value="TYR_PHOSPHATASE_PTP"/>
    <property type="match status" value="2"/>
</dbReference>
<evidence type="ECO:0000259" key="6">
    <source>
        <dbReference type="PROSITE" id="PS50056"/>
    </source>
</evidence>
<reference evidence="7" key="1">
    <citation type="journal article" date="2019" name="bioRxiv">
        <title>The Genome of the Zebra Mussel, Dreissena polymorpha: A Resource for Invasive Species Research.</title>
        <authorList>
            <person name="McCartney M.A."/>
            <person name="Auch B."/>
            <person name="Kono T."/>
            <person name="Mallez S."/>
            <person name="Zhang Y."/>
            <person name="Obille A."/>
            <person name="Becker A."/>
            <person name="Abrahante J.E."/>
            <person name="Garbe J."/>
            <person name="Badalamenti J.P."/>
            <person name="Herman A."/>
            <person name="Mangelson H."/>
            <person name="Liachko I."/>
            <person name="Sullivan S."/>
            <person name="Sone E.D."/>
            <person name="Koren S."/>
            <person name="Silverstein K.A.T."/>
            <person name="Beckman K.B."/>
            <person name="Gohl D.M."/>
        </authorList>
    </citation>
    <scope>NUCLEOTIDE SEQUENCE</scope>
    <source>
        <strain evidence="7">Duluth1</strain>
        <tissue evidence="7">Whole animal</tissue>
    </source>
</reference>
<keyword evidence="3" id="KW-0378">Hydrolase</keyword>
<dbReference type="InterPro" id="IPR029021">
    <property type="entry name" value="Prot-tyrosine_phosphatase-like"/>
</dbReference>
<feature type="domain" description="Tyrosine specific protein phosphatases" evidence="6">
    <location>
        <begin position="89"/>
        <end position="163"/>
    </location>
</feature>
<evidence type="ECO:0000313" key="7">
    <source>
        <dbReference type="EMBL" id="KAH3707062.1"/>
    </source>
</evidence>
<dbReference type="PRINTS" id="PR00700">
    <property type="entry name" value="PRTYPHPHTASE"/>
</dbReference>
<evidence type="ECO:0000313" key="8">
    <source>
        <dbReference type="Proteomes" id="UP000828390"/>
    </source>
</evidence>
<keyword evidence="4" id="KW-0904">Protein phosphatase</keyword>
<accession>A0A9D3YVH7</accession>
<dbReference type="Gene3D" id="3.90.190.10">
    <property type="entry name" value="Protein tyrosine phosphatase superfamily"/>
    <property type="match status" value="2"/>
</dbReference>
<comment type="similarity">
    <text evidence="1">Belongs to the protein-tyrosine phosphatase family.</text>
</comment>
<dbReference type="InterPro" id="IPR003595">
    <property type="entry name" value="Tyr_Pase_cat"/>
</dbReference>
<dbReference type="InterPro" id="IPR000242">
    <property type="entry name" value="PTP_cat"/>
</dbReference>
<feature type="domain" description="Tyrosine-protein phosphatase" evidence="5">
    <location>
        <begin position="1"/>
        <end position="160"/>
    </location>
</feature>
<dbReference type="CDD" id="cd00047">
    <property type="entry name" value="PTPc"/>
    <property type="match status" value="1"/>
</dbReference>
<keyword evidence="8" id="KW-1185">Reference proteome</keyword>
<dbReference type="Proteomes" id="UP000828390">
    <property type="component" value="Unassembled WGS sequence"/>
</dbReference>
<feature type="domain" description="Tyrosine-protein phosphatase" evidence="5">
    <location>
        <begin position="161"/>
        <end position="352"/>
    </location>
</feature>
<sequence length="352" mass="40509">MVWEQDVCIIVMATKLVEEGKMKCLKYWGESKPIIHGTFAVTLSEEKDYSCYTIRKITLHEKDKPHVSRNVTQFHYTTWPDKNVPTSSTSLVQFWRKIRCQKRTAKQPWLIHCSAGVGRTGTFIAMDYLYDQGKETGNIDIPQCVTNLRAQRVNMVQTADLSTEESLFPDDNTYKSATTNENQSKNRSMDILAADNYRPYLSSHIPHTTDYINAVIMPSFKLSTRFIITQAPLEHSFVDFCRLICEKEIELIISFDESMSEEEKCLPGENETKSISGIRLTGVSCESKDGPEFYTRSFDLNLKHKTHRFSQIVYTGWSQTMELPQSPRSFMDLLRHVRNVTKSEAPILVQCL</sequence>
<reference evidence="7" key="2">
    <citation type="submission" date="2020-11" db="EMBL/GenBank/DDBJ databases">
        <authorList>
            <person name="McCartney M.A."/>
            <person name="Auch B."/>
            <person name="Kono T."/>
            <person name="Mallez S."/>
            <person name="Becker A."/>
            <person name="Gohl D.M."/>
            <person name="Silverstein K.A.T."/>
            <person name="Koren S."/>
            <person name="Bechman K.B."/>
            <person name="Herman A."/>
            <person name="Abrahante J.E."/>
            <person name="Garbe J."/>
        </authorList>
    </citation>
    <scope>NUCLEOTIDE SEQUENCE</scope>
    <source>
        <strain evidence="7">Duluth1</strain>
        <tissue evidence="7">Whole animal</tissue>
    </source>
</reference>
<dbReference type="AlphaFoldDB" id="A0A9D3YVH7"/>
<dbReference type="SMART" id="SM00194">
    <property type="entry name" value="PTPc"/>
    <property type="match status" value="1"/>
</dbReference>
<evidence type="ECO:0000256" key="1">
    <source>
        <dbReference type="ARBA" id="ARBA00009580"/>
    </source>
</evidence>
<dbReference type="Pfam" id="PF00102">
    <property type="entry name" value="Y_phosphatase"/>
    <property type="match status" value="2"/>
</dbReference>
<dbReference type="SUPFAM" id="SSF52799">
    <property type="entry name" value="(Phosphotyrosine protein) phosphatases II"/>
    <property type="match status" value="2"/>
</dbReference>
<comment type="caution">
    <text evidence="7">The sequence shown here is derived from an EMBL/GenBank/DDBJ whole genome shotgun (WGS) entry which is preliminary data.</text>
</comment>
<dbReference type="SMART" id="SM00404">
    <property type="entry name" value="PTPc_motif"/>
    <property type="match status" value="1"/>
</dbReference>
<dbReference type="PROSITE" id="PS50056">
    <property type="entry name" value="TYR_PHOSPHATASE_2"/>
    <property type="match status" value="1"/>
</dbReference>
<evidence type="ECO:0000256" key="4">
    <source>
        <dbReference type="ARBA" id="ARBA00022912"/>
    </source>
</evidence>